<dbReference type="GO" id="GO:0048513">
    <property type="term" value="P:animal organ development"/>
    <property type="evidence" value="ECO:0007669"/>
    <property type="project" value="TreeGrafter"/>
</dbReference>
<feature type="region of interest" description="Disordered" evidence="2">
    <location>
        <begin position="434"/>
        <end position="463"/>
    </location>
</feature>
<feature type="compositionally biased region" description="Polar residues" evidence="2">
    <location>
        <begin position="551"/>
        <end position="581"/>
    </location>
</feature>
<dbReference type="EMBL" id="SKCS01000359">
    <property type="protein sequence ID" value="TNN10431.1"/>
    <property type="molecule type" value="Genomic_DNA"/>
</dbReference>
<dbReference type="STRING" id="6182.A0A4Z2D1N8"/>
<evidence type="ECO:0000313" key="5">
    <source>
        <dbReference type="Proteomes" id="UP000311919"/>
    </source>
</evidence>
<feature type="region of interest" description="Disordered" evidence="2">
    <location>
        <begin position="479"/>
        <end position="598"/>
    </location>
</feature>
<dbReference type="GO" id="GO:0045182">
    <property type="term" value="F:translation regulator activity"/>
    <property type="evidence" value="ECO:0007669"/>
    <property type="project" value="TreeGrafter"/>
</dbReference>
<keyword evidence="5" id="KW-1185">Reference proteome</keyword>
<dbReference type="GO" id="GO:0003730">
    <property type="term" value="F:mRNA 3'-UTR binding"/>
    <property type="evidence" value="ECO:0007669"/>
    <property type="project" value="TreeGrafter"/>
</dbReference>
<sequence length="598" mass="65747">MIQLDVCIPVEVEGKYGEFYPGVINGLKSLEELNVTLLDSANSKALVEFTLPPSSLRLPPKDSGTILEPVQGQEVDVLFSSFSGEPTLDHGLSGDVIASKLSAWWPAVVRKIGGSFVIVELVANFSVENSNSSEVTVLPNKRISVPHPSSLEKTDIVEKHQLRPRIHHPNLSTSSFHMHAIDIPDELAPYCREPANYHHFARRCGLPVLITLAPDTLKPLSPVIKGDNETYNLKSRLLVISTDISTINRASVIDNTFVDMLRQKVSILQQTEELSKKLVASRLNQQSPFVEEFLIPLDLIHYAIGAQGSNIRRASAIEGILSVKLDRQTGNIKISGKTQDAVKNAKKLLDFSQDIFQIPKSYVGPILGSGRRHVQHIVDRVGLVGIKISKSPEDDREHVSFQLTGTQQAIRDTQLFLEFQVASLQELDRLRGVENPPSILKPKETAIPVDDISSNCSNDESLNPPTYSGNCHRISNCDNESSKCNESNHAVHQSNGSSNREGQDRHESVHNNTNLRPHPGGRQSKPRSQFNHTRPDPRQIPLDQRGGGDGIQSSGSNNTNIFKSSANAVNSKNPNHQTSHRPASIGPRGQNMCAPIVS</sequence>
<dbReference type="CDD" id="cd22427">
    <property type="entry name" value="KH_I_FMR1_FXR_rpt3"/>
    <property type="match status" value="1"/>
</dbReference>
<dbReference type="PROSITE" id="PS50084">
    <property type="entry name" value="KH_TYPE_1"/>
    <property type="match status" value="2"/>
</dbReference>
<dbReference type="GO" id="GO:0005634">
    <property type="term" value="C:nucleus"/>
    <property type="evidence" value="ECO:0007669"/>
    <property type="project" value="TreeGrafter"/>
</dbReference>
<accession>A0A4Z2D1N8</accession>
<dbReference type="InterPro" id="IPR036612">
    <property type="entry name" value="KH_dom_type_1_sf"/>
</dbReference>
<dbReference type="GO" id="GO:0045727">
    <property type="term" value="P:positive regulation of translation"/>
    <property type="evidence" value="ECO:0007669"/>
    <property type="project" value="TreeGrafter"/>
</dbReference>
<dbReference type="Gene3D" id="3.30.1370.10">
    <property type="entry name" value="K Homology domain, type 1"/>
    <property type="match status" value="2"/>
</dbReference>
<protein>
    <submittedName>
        <fullName evidence="4">Fragile X mental retardation syndrome-related protein isoform 5</fullName>
    </submittedName>
</protein>
<evidence type="ECO:0000259" key="3">
    <source>
        <dbReference type="PROSITE" id="PS51641"/>
    </source>
</evidence>
<name>A0A4Z2D1N8_SCHJA</name>
<feature type="compositionally biased region" description="Polar residues" evidence="2">
    <location>
        <begin position="452"/>
        <end position="463"/>
    </location>
</feature>
<dbReference type="CDD" id="cd22426">
    <property type="entry name" value="KH_I_FMR1_FXR_rpt2"/>
    <property type="match status" value="1"/>
</dbReference>
<dbReference type="GO" id="GO:0010494">
    <property type="term" value="C:cytoplasmic stress granule"/>
    <property type="evidence" value="ECO:0007669"/>
    <property type="project" value="TreeGrafter"/>
</dbReference>
<dbReference type="GO" id="GO:0043488">
    <property type="term" value="P:regulation of mRNA stability"/>
    <property type="evidence" value="ECO:0007669"/>
    <property type="project" value="TreeGrafter"/>
</dbReference>
<dbReference type="AlphaFoldDB" id="A0A4Z2D1N8"/>
<organism evidence="4 5">
    <name type="scientific">Schistosoma japonicum</name>
    <name type="common">Blood fluke</name>
    <dbReference type="NCBI Taxonomy" id="6182"/>
    <lineage>
        <taxon>Eukaryota</taxon>
        <taxon>Metazoa</taxon>
        <taxon>Spiralia</taxon>
        <taxon>Lophotrochozoa</taxon>
        <taxon>Platyhelminthes</taxon>
        <taxon>Trematoda</taxon>
        <taxon>Digenea</taxon>
        <taxon>Strigeidida</taxon>
        <taxon>Schistosomatoidea</taxon>
        <taxon>Schistosomatidae</taxon>
        <taxon>Schistosoma</taxon>
    </lineage>
</organism>
<comment type="caution">
    <text evidence="4">The sequence shown here is derived from an EMBL/GenBank/DDBJ whole genome shotgun (WGS) entry which is preliminary data.</text>
</comment>
<dbReference type="GO" id="GO:0098793">
    <property type="term" value="C:presynapse"/>
    <property type="evidence" value="ECO:0007669"/>
    <property type="project" value="GOC"/>
</dbReference>
<dbReference type="InterPro" id="IPR041560">
    <property type="entry name" value="Tudor_FRM1"/>
</dbReference>
<dbReference type="GO" id="GO:0048170">
    <property type="term" value="P:positive regulation of long-term neuronal synaptic plasticity"/>
    <property type="evidence" value="ECO:0007669"/>
    <property type="project" value="TreeGrafter"/>
</dbReference>
<evidence type="ECO:0000313" key="4">
    <source>
        <dbReference type="EMBL" id="TNN10431.1"/>
    </source>
</evidence>
<reference evidence="4 5" key="1">
    <citation type="submission" date="2019-03" db="EMBL/GenBank/DDBJ databases">
        <title>An improved genome assembly of the fluke Schistosoma japonicum.</title>
        <authorList>
            <person name="Hu W."/>
            <person name="Luo F."/>
            <person name="Yin M."/>
            <person name="Mo X."/>
            <person name="Sun C."/>
            <person name="Wu Q."/>
            <person name="Zhu B."/>
            <person name="Xiang M."/>
            <person name="Wang J."/>
            <person name="Wang Y."/>
            <person name="Zhang T."/>
            <person name="Xu B."/>
            <person name="Zheng H."/>
            <person name="Feng Z."/>
        </authorList>
    </citation>
    <scope>NUCLEOTIDE SEQUENCE [LARGE SCALE GENOMIC DNA]</scope>
    <source>
        <strain evidence="4">HuSjv2</strain>
        <tissue evidence="4">Worms</tissue>
    </source>
</reference>
<dbReference type="OrthoDB" id="424249at2759"/>
<dbReference type="PROSITE" id="PS51641">
    <property type="entry name" value="AGENET_LIKE"/>
    <property type="match status" value="1"/>
</dbReference>
<dbReference type="InterPro" id="IPR040148">
    <property type="entry name" value="FMR1"/>
</dbReference>
<dbReference type="SUPFAM" id="SSF54791">
    <property type="entry name" value="Eukaryotic type KH-domain (KH-domain type I)"/>
    <property type="match status" value="1"/>
</dbReference>
<dbReference type="GO" id="GO:0051028">
    <property type="term" value="P:mRNA transport"/>
    <property type="evidence" value="ECO:0007669"/>
    <property type="project" value="TreeGrafter"/>
</dbReference>
<gene>
    <name evidence="4" type="ORF">EWB00_005382</name>
</gene>
<keyword evidence="1" id="KW-0694">RNA-binding</keyword>
<evidence type="ECO:0000256" key="1">
    <source>
        <dbReference type="PROSITE-ProRule" id="PRU00117"/>
    </source>
</evidence>
<feature type="domain" description="Agenet-like" evidence="3">
    <location>
        <begin position="73"/>
        <end position="165"/>
    </location>
</feature>
<dbReference type="GO" id="GO:0099577">
    <property type="term" value="P:regulation of translation at presynapse, modulating synaptic transmission"/>
    <property type="evidence" value="ECO:0007669"/>
    <property type="project" value="TreeGrafter"/>
</dbReference>
<dbReference type="GO" id="GO:0043005">
    <property type="term" value="C:neuron projection"/>
    <property type="evidence" value="ECO:0007669"/>
    <property type="project" value="TreeGrafter"/>
</dbReference>
<dbReference type="InterPro" id="IPR004088">
    <property type="entry name" value="KH_dom_type_1"/>
</dbReference>
<dbReference type="Gene3D" id="2.30.30.140">
    <property type="match status" value="1"/>
</dbReference>
<dbReference type="PANTHER" id="PTHR10603">
    <property type="entry name" value="FRAGILE X MENTAL RETARDATION SYNDROME-RELATED PROTEIN"/>
    <property type="match status" value="1"/>
</dbReference>
<evidence type="ECO:0000256" key="2">
    <source>
        <dbReference type="SAM" id="MobiDB-lite"/>
    </source>
</evidence>
<dbReference type="PANTHER" id="PTHR10603:SF7">
    <property type="entry name" value="FRAGILE X MESSENGER RIBONUCLEOPROTEIN 1 HOMOLOG"/>
    <property type="match status" value="1"/>
</dbReference>
<dbReference type="Pfam" id="PF00013">
    <property type="entry name" value="KH_1"/>
    <property type="match status" value="1"/>
</dbReference>
<proteinExistence type="predicted"/>
<feature type="compositionally biased region" description="Polar residues" evidence="2">
    <location>
        <begin position="479"/>
        <end position="500"/>
    </location>
</feature>
<dbReference type="Proteomes" id="UP000311919">
    <property type="component" value="Unassembled WGS sequence"/>
</dbReference>